<dbReference type="Proteomes" id="UP000025227">
    <property type="component" value="Unplaced"/>
</dbReference>
<dbReference type="AlphaFoldDB" id="A0A7I4XWH8"/>
<sequence length="54" mass="6361">MYYSQDLPYMEGVYRTTTSNHNTLANRLPAGLTKILKRYIGEKTHDNVDRSLWK</sequence>
<keyword evidence="1" id="KW-1185">Reference proteome</keyword>
<proteinExistence type="predicted"/>
<evidence type="ECO:0000313" key="2">
    <source>
        <dbReference type="WBParaSite" id="HCON_00020670-00001"/>
    </source>
</evidence>
<reference evidence="2" key="1">
    <citation type="submission" date="2020-12" db="UniProtKB">
        <authorList>
            <consortium name="WormBaseParasite"/>
        </authorList>
    </citation>
    <scope>IDENTIFICATION</scope>
    <source>
        <strain evidence="2">MHco3</strain>
    </source>
</reference>
<protein>
    <submittedName>
        <fullName evidence="2">Transposase</fullName>
    </submittedName>
</protein>
<evidence type="ECO:0000313" key="1">
    <source>
        <dbReference type="Proteomes" id="UP000025227"/>
    </source>
</evidence>
<dbReference type="WBParaSite" id="HCON_00020670-00001">
    <property type="protein sequence ID" value="HCON_00020670-00001"/>
    <property type="gene ID" value="HCON_00020670"/>
</dbReference>
<organism evidence="1 2">
    <name type="scientific">Haemonchus contortus</name>
    <name type="common">Barber pole worm</name>
    <dbReference type="NCBI Taxonomy" id="6289"/>
    <lineage>
        <taxon>Eukaryota</taxon>
        <taxon>Metazoa</taxon>
        <taxon>Ecdysozoa</taxon>
        <taxon>Nematoda</taxon>
        <taxon>Chromadorea</taxon>
        <taxon>Rhabditida</taxon>
        <taxon>Rhabditina</taxon>
        <taxon>Rhabditomorpha</taxon>
        <taxon>Strongyloidea</taxon>
        <taxon>Trichostrongylidae</taxon>
        <taxon>Haemonchus</taxon>
    </lineage>
</organism>
<name>A0A7I4XWH8_HAECO</name>
<accession>A0A7I4XWH8</accession>